<name>A0A9W8U3R7_9HYPO</name>
<dbReference type="PANTHER" id="PTHR46082">
    <property type="entry name" value="ATP/GTP-BINDING PROTEIN-RELATED"/>
    <property type="match status" value="1"/>
</dbReference>
<dbReference type="InterPro" id="IPR027417">
    <property type="entry name" value="P-loop_NTPase"/>
</dbReference>
<protein>
    <recommendedName>
        <fullName evidence="3">NACHT domain-containing protein</fullName>
    </recommendedName>
</protein>
<evidence type="ECO:0000256" key="2">
    <source>
        <dbReference type="SAM" id="MobiDB-lite"/>
    </source>
</evidence>
<feature type="domain" description="NACHT" evidence="3">
    <location>
        <begin position="393"/>
        <end position="524"/>
    </location>
</feature>
<proteinExistence type="predicted"/>
<dbReference type="SUPFAM" id="SSF53167">
    <property type="entry name" value="Purine and uridine phosphorylases"/>
    <property type="match status" value="1"/>
</dbReference>
<dbReference type="Proteomes" id="UP001152130">
    <property type="component" value="Unassembled WGS sequence"/>
</dbReference>
<dbReference type="PROSITE" id="PS50837">
    <property type="entry name" value="NACHT"/>
    <property type="match status" value="1"/>
</dbReference>
<dbReference type="InterPro" id="IPR007111">
    <property type="entry name" value="NACHT_NTPase"/>
</dbReference>
<feature type="region of interest" description="Disordered" evidence="2">
    <location>
        <begin position="177"/>
        <end position="196"/>
    </location>
</feature>
<gene>
    <name evidence="4" type="ORF">NW766_012696</name>
</gene>
<dbReference type="AlphaFoldDB" id="A0A9W8U3R7"/>
<dbReference type="Gene3D" id="3.40.50.300">
    <property type="entry name" value="P-loop containing nucleotide triphosphate hydrolases"/>
    <property type="match status" value="1"/>
</dbReference>
<dbReference type="InterPro" id="IPR035994">
    <property type="entry name" value="Nucleoside_phosphorylase_sf"/>
</dbReference>
<reference evidence="4" key="1">
    <citation type="submission" date="2022-10" db="EMBL/GenBank/DDBJ databases">
        <title>Fusarium specimens isolated from Avocado Roots.</title>
        <authorList>
            <person name="Stajich J."/>
            <person name="Roper C."/>
            <person name="Heimlech-Rivalta G."/>
        </authorList>
    </citation>
    <scope>NUCLEOTIDE SEQUENCE</scope>
    <source>
        <strain evidence="4">CF00143</strain>
    </source>
</reference>
<dbReference type="EMBL" id="JAPDHF010000030">
    <property type="protein sequence ID" value="KAJ4002766.1"/>
    <property type="molecule type" value="Genomic_DNA"/>
</dbReference>
<evidence type="ECO:0000259" key="3">
    <source>
        <dbReference type="PROSITE" id="PS50837"/>
    </source>
</evidence>
<keyword evidence="1" id="KW-0677">Repeat</keyword>
<feature type="compositionally biased region" description="Basic and acidic residues" evidence="2">
    <location>
        <begin position="177"/>
        <end position="195"/>
    </location>
</feature>
<dbReference type="GO" id="GO:0009116">
    <property type="term" value="P:nucleoside metabolic process"/>
    <property type="evidence" value="ECO:0007669"/>
    <property type="project" value="InterPro"/>
</dbReference>
<dbReference type="PANTHER" id="PTHR46082:SF11">
    <property type="entry name" value="AAA+ ATPASE DOMAIN-CONTAINING PROTEIN-RELATED"/>
    <property type="match status" value="1"/>
</dbReference>
<dbReference type="Pfam" id="PF24883">
    <property type="entry name" value="NPHP3_N"/>
    <property type="match status" value="1"/>
</dbReference>
<dbReference type="Gene3D" id="3.40.50.1580">
    <property type="entry name" value="Nucleoside phosphorylase domain"/>
    <property type="match status" value="1"/>
</dbReference>
<dbReference type="InterPro" id="IPR056884">
    <property type="entry name" value="NPHP3-like_N"/>
</dbReference>
<dbReference type="InterPro" id="IPR053137">
    <property type="entry name" value="NLR-like"/>
</dbReference>
<accession>A0A9W8U3R7</accession>
<comment type="caution">
    <text evidence="4">The sequence shown here is derived from an EMBL/GenBank/DDBJ whole genome shotgun (WGS) entry which is preliminary data.</text>
</comment>
<dbReference type="GO" id="GO:0003824">
    <property type="term" value="F:catalytic activity"/>
    <property type="evidence" value="ECO:0007669"/>
    <property type="project" value="InterPro"/>
</dbReference>
<sequence length="611" mass="67720">MFDAAKYTVGWIFALPVESAAALALLDEKYGEIPEVGENDNNSYFLGRICHHNFVIAGLPDGEYGTTSAASVANSMLHSFPNVRIGLMVGIGGGAPTENNDIRLGDVIVSSRNGAASGVFQYDFGKVLQDKDAPFAHTGLLNQPPVILRTAVATLKATHMLEGHGLHRLIEQALKKRPRLNDSHSRPSPDDDKCYRSTFVHPDASRTCEEVCGIGTENIIEPKPARKEPGEPEIHYGQIGSANSLMKDATVRDRLAKEHNILCFEMEAAGLMNHFPCLVIRGICDYSDSHKNKKWQGYASMAAASYAKEVLSMIPKSKVEYESRLADDAIPGQVGGQHHASGEDEIIKYLDALKTDVNYDLQKDRNTVCAPGTGEWFFHHPEYEAFEKVKGSQLLFVTAEAGDGKSTTMRTLVDKLQASPEPPLVAYFFFKDDDDSLRSYDGALSTLTYQLLGNALRHNTKVLWKIILDIAAEVDHGVVCILDAVDECAALDRKQLVADLAEIFNSESQIPSISRLKFVVTSRPYEDRDHPYSDLFEGAGSIRVLAGENAQVSSDIRNVIRFKAEELAQKRQLSRDIQDLLISRLWDQNLKTRSFLAIRMAFELMDSDHRM</sequence>
<organism evidence="4 5">
    <name type="scientific">Fusarium irregulare</name>
    <dbReference type="NCBI Taxonomy" id="2494466"/>
    <lineage>
        <taxon>Eukaryota</taxon>
        <taxon>Fungi</taxon>
        <taxon>Dikarya</taxon>
        <taxon>Ascomycota</taxon>
        <taxon>Pezizomycotina</taxon>
        <taxon>Sordariomycetes</taxon>
        <taxon>Hypocreomycetidae</taxon>
        <taxon>Hypocreales</taxon>
        <taxon>Nectriaceae</taxon>
        <taxon>Fusarium</taxon>
        <taxon>Fusarium incarnatum-equiseti species complex</taxon>
    </lineage>
</organism>
<evidence type="ECO:0000313" key="4">
    <source>
        <dbReference type="EMBL" id="KAJ4002766.1"/>
    </source>
</evidence>
<keyword evidence="5" id="KW-1185">Reference proteome</keyword>
<dbReference type="SUPFAM" id="SSF52540">
    <property type="entry name" value="P-loop containing nucleoside triphosphate hydrolases"/>
    <property type="match status" value="1"/>
</dbReference>
<evidence type="ECO:0000256" key="1">
    <source>
        <dbReference type="ARBA" id="ARBA00022737"/>
    </source>
</evidence>
<evidence type="ECO:0000313" key="5">
    <source>
        <dbReference type="Proteomes" id="UP001152130"/>
    </source>
</evidence>